<dbReference type="CDD" id="cd13665">
    <property type="entry name" value="PBP2_TRAP_Dctp3_4"/>
    <property type="match status" value="1"/>
</dbReference>
<reference evidence="3 4" key="1">
    <citation type="submission" date="2018-11" db="EMBL/GenBank/DDBJ databases">
        <title>Genomic Encyclopedia of Type Strains, Phase IV (KMG-IV): sequencing the most valuable type-strain genomes for metagenomic binning, comparative biology and taxonomic classification.</title>
        <authorList>
            <person name="Goeker M."/>
        </authorList>
    </citation>
    <scope>NUCLEOTIDE SEQUENCE [LARGE SCALE GENOMIC DNA]</scope>
    <source>
        <strain evidence="3 4">DSM 5900</strain>
    </source>
</reference>
<proteinExistence type="predicted"/>
<dbReference type="GO" id="GO:0055085">
    <property type="term" value="P:transmembrane transport"/>
    <property type="evidence" value="ECO:0007669"/>
    <property type="project" value="InterPro"/>
</dbReference>
<dbReference type="Pfam" id="PF03480">
    <property type="entry name" value="DctP"/>
    <property type="match status" value="1"/>
</dbReference>
<organism evidence="3 4">
    <name type="scientific">Stella humosa</name>
    <dbReference type="NCBI Taxonomy" id="94"/>
    <lineage>
        <taxon>Bacteria</taxon>
        <taxon>Pseudomonadati</taxon>
        <taxon>Pseudomonadota</taxon>
        <taxon>Alphaproteobacteria</taxon>
        <taxon>Rhodospirillales</taxon>
        <taxon>Stellaceae</taxon>
        <taxon>Stella</taxon>
    </lineage>
</organism>
<dbReference type="Gene3D" id="3.40.190.170">
    <property type="entry name" value="Bacterial extracellular solute-binding protein, family 7"/>
    <property type="match status" value="1"/>
</dbReference>
<dbReference type="InterPro" id="IPR018389">
    <property type="entry name" value="DctP_fam"/>
</dbReference>
<accession>A0A3N1KSE4</accession>
<keyword evidence="4" id="KW-1185">Reference proteome</keyword>
<evidence type="ECO:0000313" key="4">
    <source>
        <dbReference type="Proteomes" id="UP000278222"/>
    </source>
</evidence>
<sequence>MICRLLGLAFLAVIALSPGATSAQGTTVLRLSTWVPPGHELNRTVFPTWARSVERVTDGRVKVEIQHDLAAADRQFDLVRDGKADIGYVFHGYHPDRFLLPQLAELPGTGADQVAASVAYWRVHEAILAKAEEHRGVAVIGVMLHGQGVLHLKQPITQLADLRGLRIRVPGGVSTAITAALGIRPISLGPLQAYAAMVEGRADGAFFPMESKESFRLMEVAKHSVEMPVGFYDGTFSIVMNPAALDRLGADRAALLSVSGERLSALAGRGWRAADARARSVATVAGNILSVADAAMELEFEDIFGPIETAWIIKASRERKIDARAALAEYRSIARTFSE</sequence>
<dbReference type="RefSeq" id="WP_123693138.1">
    <property type="nucleotide sequence ID" value="NZ_AP019700.1"/>
</dbReference>
<gene>
    <name evidence="3" type="ORF">EDC65_4149</name>
</gene>
<evidence type="ECO:0000313" key="3">
    <source>
        <dbReference type="EMBL" id="ROP83501.1"/>
    </source>
</evidence>
<feature type="signal peptide" evidence="2">
    <location>
        <begin position="1"/>
        <end position="23"/>
    </location>
</feature>
<name>A0A3N1KSE4_9PROT</name>
<dbReference type="AlphaFoldDB" id="A0A3N1KSE4"/>
<feature type="chain" id="PRO_5018265362" evidence="2">
    <location>
        <begin position="24"/>
        <end position="339"/>
    </location>
</feature>
<dbReference type="SUPFAM" id="SSF53850">
    <property type="entry name" value="Periplasmic binding protein-like II"/>
    <property type="match status" value="1"/>
</dbReference>
<keyword evidence="1 2" id="KW-0732">Signal</keyword>
<protein>
    <submittedName>
        <fullName evidence="3">TRAP-type C4-dicarboxylate transport system substrate-binding protein</fullName>
    </submittedName>
</protein>
<dbReference type="Proteomes" id="UP000278222">
    <property type="component" value="Unassembled WGS sequence"/>
</dbReference>
<comment type="caution">
    <text evidence="3">The sequence shown here is derived from an EMBL/GenBank/DDBJ whole genome shotgun (WGS) entry which is preliminary data.</text>
</comment>
<evidence type="ECO:0000256" key="2">
    <source>
        <dbReference type="SAM" id="SignalP"/>
    </source>
</evidence>
<dbReference type="InterPro" id="IPR038404">
    <property type="entry name" value="TRAP_DctP_sf"/>
</dbReference>
<evidence type="ECO:0000256" key="1">
    <source>
        <dbReference type="ARBA" id="ARBA00022729"/>
    </source>
</evidence>
<dbReference type="PANTHER" id="PTHR33376">
    <property type="match status" value="1"/>
</dbReference>
<dbReference type="OrthoDB" id="9799287at2"/>
<dbReference type="EMBL" id="RJKX01000016">
    <property type="protein sequence ID" value="ROP83501.1"/>
    <property type="molecule type" value="Genomic_DNA"/>
</dbReference>
<dbReference type="PANTHER" id="PTHR33376:SF15">
    <property type="entry name" value="BLL6794 PROTEIN"/>
    <property type="match status" value="1"/>
</dbReference>